<protein>
    <submittedName>
        <fullName evidence="1">Uncharacterized protein</fullName>
    </submittedName>
</protein>
<name>A0A1L3SL47_9HYPH</name>
<organism evidence="1 2">
    <name type="scientific">Aquibium oceanicum</name>
    <dbReference type="NCBI Taxonomy" id="1670800"/>
    <lineage>
        <taxon>Bacteria</taxon>
        <taxon>Pseudomonadati</taxon>
        <taxon>Pseudomonadota</taxon>
        <taxon>Alphaproteobacteria</taxon>
        <taxon>Hyphomicrobiales</taxon>
        <taxon>Phyllobacteriaceae</taxon>
        <taxon>Aquibium</taxon>
    </lineage>
</organism>
<dbReference type="AlphaFoldDB" id="A0A1L3SL47"/>
<dbReference type="KEGG" id="meso:BSQ44_01055"/>
<dbReference type="EMBL" id="CP018171">
    <property type="protein sequence ID" value="APH70126.1"/>
    <property type="molecule type" value="Genomic_DNA"/>
</dbReference>
<gene>
    <name evidence="1" type="ORF">BSQ44_01055</name>
</gene>
<dbReference type="Proteomes" id="UP000182840">
    <property type="component" value="Chromosome"/>
</dbReference>
<keyword evidence="2" id="KW-1185">Reference proteome</keyword>
<evidence type="ECO:0000313" key="2">
    <source>
        <dbReference type="Proteomes" id="UP000182840"/>
    </source>
</evidence>
<dbReference type="STRING" id="1670800.BSQ44_01055"/>
<proteinExistence type="predicted"/>
<sequence>MVKLLPPQCAASLLKRPGLRNEHQLLLLWYYQICPRVKDVDGMRVDNQRRPFARFSLFIMPLSWVLQASEAILAAERKLGYLSSHASFGRTSSFLSVCHWREEDVCGACRRRSIRKR</sequence>
<accession>A0A1L3SL47</accession>
<reference evidence="2" key="1">
    <citation type="submission" date="2016-11" db="EMBL/GenBank/DDBJ databases">
        <title>Mesorhizobium oceanicum sp. nov., isolated from deep seawater in South China Sea.</title>
        <authorList>
            <person name="Fu G.-Y."/>
        </authorList>
    </citation>
    <scope>NUCLEOTIDE SEQUENCE [LARGE SCALE GENOMIC DNA]</scope>
    <source>
        <strain evidence="2">B7</strain>
    </source>
</reference>
<evidence type="ECO:0000313" key="1">
    <source>
        <dbReference type="EMBL" id="APH70126.1"/>
    </source>
</evidence>